<dbReference type="InterPro" id="IPR026983">
    <property type="entry name" value="DHC"/>
</dbReference>
<dbReference type="PANTHER" id="PTHR46961:SF14">
    <property type="entry name" value="DYNEIN HEAVY CHAIN 11, AXONEMAL"/>
    <property type="match status" value="1"/>
</dbReference>
<dbReference type="Gene3D" id="1.10.8.720">
    <property type="entry name" value="Region D6 of dynein motor"/>
    <property type="match status" value="1"/>
</dbReference>
<evidence type="ECO:0000313" key="4">
    <source>
        <dbReference type="Proteomes" id="UP000438429"/>
    </source>
</evidence>
<gene>
    <name evidence="3" type="ORF">F2P81_025785</name>
</gene>
<dbReference type="Gene3D" id="3.10.490.20">
    <property type="match status" value="1"/>
</dbReference>
<dbReference type="GO" id="GO:0045505">
    <property type="term" value="F:dynein intermediate chain binding"/>
    <property type="evidence" value="ECO:0007669"/>
    <property type="project" value="InterPro"/>
</dbReference>
<dbReference type="InterPro" id="IPR043160">
    <property type="entry name" value="Dynein_C_barrel"/>
</dbReference>
<dbReference type="EMBL" id="VEVO01000774">
    <property type="protein sequence ID" value="KAF0021961.1"/>
    <property type="molecule type" value="Genomic_DNA"/>
</dbReference>
<dbReference type="GO" id="GO:0007018">
    <property type="term" value="P:microtubule-based movement"/>
    <property type="evidence" value="ECO:0007669"/>
    <property type="project" value="InterPro"/>
</dbReference>
<proteinExistence type="predicted"/>
<dbReference type="Pfam" id="PF18199">
    <property type="entry name" value="Dynein_C"/>
    <property type="match status" value="1"/>
</dbReference>
<dbReference type="GO" id="GO:0051959">
    <property type="term" value="F:dynein light intermediate chain binding"/>
    <property type="evidence" value="ECO:0007669"/>
    <property type="project" value="InterPro"/>
</dbReference>
<sequence length="308" mass="35256">MQVPWDDLCFLFGEIMYGGHITDDWDRRLCKTYLREFMHPKMFEGELSLCPGFLVPPFTDYSGYHGYIDEHLPPENPTLYGLHPNAELECLTVASDNLLRKLLELQPQDSSRGEGAAQSTEEKVKSVIEDILERLPEEYNMAEMLTKTTERSPYMLVCLQECERMNRLLAEIRKSLDELDLGLKGDLTISSSMETLQCSLFNDSVPDSWARLSYPSTKTLAQWFGDLMCSCRELDSWTQDFVLPAVVWLSGLFNPQSFLTAVLQSIARKNQWPLDKMTLTVDVTKKTKDDFGHPPREGAYIHGLFMEG</sequence>
<name>A0A6A4RRV4_SCOMX</name>
<evidence type="ECO:0000313" key="3">
    <source>
        <dbReference type="EMBL" id="KAF0021961.1"/>
    </source>
</evidence>
<dbReference type="InterPro" id="IPR041228">
    <property type="entry name" value="Dynein_C"/>
</dbReference>
<dbReference type="FunFam" id="1.20.1270.280:FF:000008">
    <property type="entry name" value="Dynein axonemal heavy chain 11"/>
    <property type="match status" value="1"/>
</dbReference>
<reference evidence="3 4" key="1">
    <citation type="submission" date="2019-06" db="EMBL/GenBank/DDBJ databases">
        <title>Draft genomes of female and male turbot (Scophthalmus maximus).</title>
        <authorList>
            <person name="Xu H."/>
            <person name="Xu X.-W."/>
            <person name="Shao C."/>
            <person name="Chen S."/>
        </authorList>
    </citation>
    <scope>NUCLEOTIDE SEQUENCE [LARGE SCALE GENOMIC DNA]</scope>
    <source>
        <strain evidence="3">Ysfricsl-2016a</strain>
        <tissue evidence="3">Blood</tissue>
    </source>
</reference>
<evidence type="ECO:0000259" key="2">
    <source>
        <dbReference type="Pfam" id="PF18199"/>
    </source>
</evidence>
<evidence type="ECO:0000259" key="1">
    <source>
        <dbReference type="Pfam" id="PF18198"/>
    </source>
</evidence>
<comment type="caution">
    <text evidence="3">The sequence shown here is derived from an EMBL/GenBank/DDBJ whole genome shotgun (WGS) entry which is preliminary data.</text>
</comment>
<dbReference type="InterPro" id="IPR041658">
    <property type="entry name" value="AAA_lid_11"/>
</dbReference>
<protein>
    <submittedName>
        <fullName evidence="3">Uncharacterized protein</fullName>
    </submittedName>
</protein>
<dbReference type="InterPro" id="IPR042219">
    <property type="entry name" value="AAA_lid_11_sf"/>
</dbReference>
<dbReference type="Pfam" id="PF18198">
    <property type="entry name" value="AAA_lid_11"/>
    <property type="match status" value="1"/>
</dbReference>
<feature type="domain" description="Dynein heavy chain AAA lid" evidence="1">
    <location>
        <begin position="2"/>
        <end position="86"/>
    </location>
</feature>
<dbReference type="GO" id="GO:0030286">
    <property type="term" value="C:dynein complex"/>
    <property type="evidence" value="ECO:0007669"/>
    <property type="project" value="InterPro"/>
</dbReference>
<dbReference type="PANTHER" id="PTHR46961">
    <property type="entry name" value="DYNEIN HEAVY CHAIN 1, AXONEMAL-LIKE PROTEIN"/>
    <property type="match status" value="1"/>
</dbReference>
<dbReference type="Gene3D" id="1.20.1270.280">
    <property type="match status" value="1"/>
</dbReference>
<feature type="domain" description="Dynein heavy chain C-terminal" evidence="2">
    <location>
        <begin position="94"/>
        <end position="308"/>
    </location>
</feature>
<dbReference type="Proteomes" id="UP000438429">
    <property type="component" value="Unassembled WGS sequence"/>
</dbReference>
<dbReference type="AlphaFoldDB" id="A0A6A4RRV4"/>
<accession>A0A6A4RRV4</accession>
<organism evidence="3 4">
    <name type="scientific">Scophthalmus maximus</name>
    <name type="common">Turbot</name>
    <name type="synonym">Psetta maxima</name>
    <dbReference type="NCBI Taxonomy" id="52904"/>
    <lineage>
        <taxon>Eukaryota</taxon>
        <taxon>Metazoa</taxon>
        <taxon>Chordata</taxon>
        <taxon>Craniata</taxon>
        <taxon>Vertebrata</taxon>
        <taxon>Euteleostomi</taxon>
        <taxon>Actinopterygii</taxon>
        <taxon>Neopterygii</taxon>
        <taxon>Teleostei</taxon>
        <taxon>Neoteleostei</taxon>
        <taxon>Acanthomorphata</taxon>
        <taxon>Carangaria</taxon>
        <taxon>Pleuronectiformes</taxon>
        <taxon>Pleuronectoidei</taxon>
        <taxon>Scophthalmidae</taxon>
        <taxon>Scophthalmus</taxon>
    </lineage>
</organism>